<name>A0A1W6MJ43_9FLAO</name>
<organism evidence="2 3">
    <name type="scientific">Nonlabens spongiae</name>
    <dbReference type="NCBI Taxonomy" id="331648"/>
    <lineage>
        <taxon>Bacteria</taxon>
        <taxon>Pseudomonadati</taxon>
        <taxon>Bacteroidota</taxon>
        <taxon>Flavobacteriia</taxon>
        <taxon>Flavobacteriales</taxon>
        <taxon>Flavobacteriaceae</taxon>
        <taxon>Nonlabens</taxon>
    </lineage>
</organism>
<protein>
    <recommendedName>
        <fullName evidence="1">Methyltransferase FkbM domain-containing protein</fullName>
    </recommendedName>
</protein>
<dbReference type="InterPro" id="IPR006342">
    <property type="entry name" value="FkbM_mtfrase"/>
</dbReference>
<dbReference type="Pfam" id="PF05050">
    <property type="entry name" value="Methyltransf_21"/>
    <property type="match status" value="1"/>
</dbReference>
<evidence type="ECO:0000313" key="2">
    <source>
        <dbReference type="EMBL" id="ARN77634.1"/>
    </source>
</evidence>
<dbReference type="InterPro" id="IPR052514">
    <property type="entry name" value="SAM-dependent_MTase"/>
</dbReference>
<dbReference type="AlphaFoldDB" id="A0A1W6MJ43"/>
<sequence length="262" mass="30020">MEFLKKKARGLRKAIYNLRGGYPFKVHGEKFHVETSDIGYWKNVNNGDWEPETFIYLKENLEAGDIYVDIGAWAGPTALYASRKCAEVFCFEPDPVAFNNLTKNIRLNKATNIHAFNIAVGHFNGTTTMSSAGEKLGDTMTSMVTDHSGKEIFKAMVMTWDRIRAYCNLDAIKMIKIDVEGAEFDLIHDMVDYLKKHQPVLWLSIHPTFIPENTVEQKINRLIEDLSFYTSCYDQKLQKVSIDEMKSAESLKGYPSFLFKME</sequence>
<dbReference type="EMBL" id="CP019344">
    <property type="protein sequence ID" value="ARN77634.1"/>
    <property type="molecule type" value="Genomic_DNA"/>
</dbReference>
<dbReference type="RefSeq" id="WP_085766434.1">
    <property type="nucleotide sequence ID" value="NZ_CP019344.1"/>
</dbReference>
<feature type="domain" description="Methyltransferase FkbM" evidence="1">
    <location>
        <begin position="69"/>
        <end position="208"/>
    </location>
</feature>
<dbReference type="NCBIfam" id="TIGR01444">
    <property type="entry name" value="fkbM_fam"/>
    <property type="match status" value="1"/>
</dbReference>
<evidence type="ECO:0000313" key="3">
    <source>
        <dbReference type="Proteomes" id="UP000193431"/>
    </source>
</evidence>
<keyword evidence="3" id="KW-1185">Reference proteome</keyword>
<proteinExistence type="predicted"/>
<evidence type="ECO:0000259" key="1">
    <source>
        <dbReference type="Pfam" id="PF05050"/>
    </source>
</evidence>
<dbReference type="STRING" id="331648.BST97_06295"/>
<dbReference type="Proteomes" id="UP000193431">
    <property type="component" value="Chromosome"/>
</dbReference>
<dbReference type="OrthoDB" id="9812600at2"/>
<accession>A0A1W6MJ43</accession>
<dbReference type="Gene3D" id="3.40.50.150">
    <property type="entry name" value="Vaccinia Virus protein VP39"/>
    <property type="match status" value="1"/>
</dbReference>
<dbReference type="SUPFAM" id="SSF53335">
    <property type="entry name" value="S-adenosyl-L-methionine-dependent methyltransferases"/>
    <property type="match status" value="1"/>
</dbReference>
<gene>
    <name evidence="2" type="ORF">BST97_06295</name>
</gene>
<dbReference type="PANTHER" id="PTHR34203:SF15">
    <property type="entry name" value="SLL1173 PROTEIN"/>
    <property type="match status" value="1"/>
</dbReference>
<reference evidence="2 3" key="1">
    <citation type="submission" date="2016-11" db="EMBL/GenBank/DDBJ databases">
        <title>Trade-off between light-utilization and light-protection in marine flavobacteria.</title>
        <authorList>
            <person name="Kumagai Y."/>
        </authorList>
    </citation>
    <scope>NUCLEOTIDE SEQUENCE [LARGE SCALE GENOMIC DNA]</scope>
    <source>
        <strain evidence="2 3">JCM 13191</strain>
    </source>
</reference>
<dbReference type="InterPro" id="IPR029063">
    <property type="entry name" value="SAM-dependent_MTases_sf"/>
</dbReference>
<dbReference type="PANTHER" id="PTHR34203">
    <property type="entry name" value="METHYLTRANSFERASE, FKBM FAMILY PROTEIN"/>
    <property type="match status" value="1"/>
</dbReference>